<keyword evidence="6" id="KW-0326">Glycosidase</keyword>
<feature type="domain" description="Glycoside hydrolase family 3 C-terminal" evidence="9">
    <location>
        <begin position="48"/>
        <end position="128"/>
    </location>
</feature>
<evidence type="ECO:0000256" key="4">
    <source>
        <dbReference type="ARBA" id="ARBA00022801"/>
    </source>
</evidence>
<evidence type="ECO:0000259" key="9">
    <source>
        <dbReference type="Pfam" id="PF01915"/>
    </source>
</evidence>
<comment type="catalytic activity">
    <reaction evidence="1">
        <text>Hydrolysis of terminal, non-reducing beta-D-glucosyl residues with release of beta-D-glucose.</text>
        <dbReference type="EC" id="3.2.1.21"/>
    </reaction>
</comment>
<dbReference type="PANTHER" id="PTHR42715">
    <property type="entry name" value="BETA-GLUCOSIDASE"/>
    <property type="match status" value="1"/>
</dbReference>
<organism evidence="10 11">
    <name type="scientific">Penicillium solitum</name>
    <dbReference type="NCBI Taxonomy" id="60172"/>
    <lineage>
        <taxon>Eukaryota</taxon>
        <taxon>Fungi</taxon>
        <taxon>Dikarya</taxon>
        <taxon>Ascomycota</taxon>
        <taxon>Pezizomycotina</taxon>
        <taxon>Eurotiomycetes</taxon>
        <taxon>Eurotiomycetidae</taxon>
        <taxon>Eurotiales</taxon>
        <taxon>Aspergillaceae</taxon>
        <taxon>Penicillium</taxon>
    </lineage>
</organism>
<dbReference type="GO" id="GO:0000272">
    <property type="term" value="P:polysaccharide catabolic process"/>
    <property type="evidence" value="ECO:0007669"/>
    <property type="project" value="UniProtKB-KW"/>
</dbReference>
<keyword evidence="8" id="KW-1133">Transmembrane helix</keyword>
<protein>
    <recommendedName>
        <fullName evidence="3">beta-glucosidase</fullName>
        <ecNumber evidence="3">3.2.1.21</ecNumber>
    </recommendedName>
</protein>
<evidence type="ECO:0000256" key="8">
    <source>
        <dbReference type="SAM" id="Phobius"/>
    </source>
</evidence>
<evidence type="ECO:0000313" key="11">
    <source>
        <dbReference type="Proteomes" id="UP000191612"/>
    </source>
</evidence>
<dbReference type="InterPro" id="IPR036881">
    <property type="entry name" value="Glyco_hydro_3_C_sf"/>
</dbReference>
<gene>
    <name evidence="10" type="ORF">PENSOL_c023G03500</name>
</gene>
<name>A0A1V6R118_9EURO</name>
<dbReference type="PANTHER" id="PTHR42715:SF10">
    <property type="entry name" value="BETA-GLUCOSIDASE"/>
    <property type="match status" value="1"/>
</dbReference>
<comment type="caution">
    <text evidence="10">The sequence shown here is derived from an EMBL/GenBank/DDBJ whole genome shotgun (WGS) entry which is preliminary data.</text>
</comment>
<dbReference type="Pfam" id="PF01915">
    <property type="entry name" value="Glyco_hydro_3_C"/>
    <property type="match status" value="1"/>
</dbReference>
<dbReference type="EC" id="3.2.1.21" evidence="3"/>
<comment type="similarity">
    <text evidence="2">Belongs to the glycosyl hydrolase 3 family.</text>
</comment>
<dbReference type="Proteomes" id="UP000191612">
    <property type="component" value="Unassembled WGS sequence"/>
</dbReference>
<keyword evidence="8" id="KW-0812">Transmembrane</keyword>
<accession>A0A1V6R118</accession>
<dbReference type="STRING" id="60172.A0A1V6R118"/>
<keyword evidence="11" id="KW-1185">Reference proteome</keyword>
<evidence type="ECO:0000256" key="3">
    <source>
        <dbReference type="ARBA" id="ARBA00012744"/>
    </source>
</evidence>
<dbReference type="SUPFAM" id="SSF52279">
    <property type="entry name" value="Beta-D-glucan exohydrolase, C-terminal domain"/>
    <property type="match status" value="1"/>
</dbReference>
<evidence type="ECO:0000256" key="6">
    <source>
        <dbReference type="ARBA" id="ARBA00023295"/>
    </source>
</evidence>
<evidence type="ECO:0000313" key="10">
    <source>
        <dbReference type="EMBL" id="OQD94926.1"/>
    </source>
</evidence>
<keyword evidence="7" id="KW-0624">Polysaccharide degradation</keyword>
<dbReference type="InterPro" id="IPR050288">
    <property type="entry name" value="Cellulose_deg_GH3"/>
</dbReference>
<feature type="transmembrane region" description="Helical" evidence="8">
    <location>
        <begin position="12"/>
        <end position="29"/>
    </location>
</feature>
<proteinExistence type="inferred from homology"/>
<evidence type="ECO:0000256" key="7">
    <source>
        <dbReference type="ARBA" id="ARBA00023326"/>
    </source>
</evidence>
<dbReference type="Gene3D" id="3.20.20.300">
    <property type="entry name" value="Glycoside hydrolase, family 3, N-terminal domain"/>
    <property type="match status" value="1"/>
</dbReference>
<dbReference type="InterPro" id="IPR036962">
    <property type="entry name" value="Glyco_hydro_3_N_sf"/>
</dbReference>
<dbReference type="AlphaFoldDB" id="A0A1V6R118"/>
<keyword evidence="4" id="KW-0378">Hydrolase</keyword>
<evidence type="ECO:0000256" key="5">
    <source>
        <dbReference type="ARBA" id="ARBA00023277"/>
    </source>
</evidence>
<dbReference type="InterPro" id="IPR002772">
    <property type="entry name" value="Glyco_hydro_3_C"/>
</dbReference>
<keyword evidence="5" id="KW-0119">Carbohydrate metabolism</keyword>
<dbReference type="EMBL" id="MDYO01000023">
    <property type="protein sequence ID" value="OQD94926.1"/>
    <property type="molecule type" value="Genomic_DNA"/>
</dbReference>
<reference evidence="11" key="1">
    <citation type="journal article" date="2017" name="Nat. Microbiol.">
        <title>Global analysis of biosynthetic gene clusters reveals vast potential of secondary metabolite production in Penicillium species.</title>
        <authorList>
            <person name="Nielsen J.C."/>
            <person name="Grijseels S."/>
            <person name="Prigent S."/>
            <person name="Ji B."/>
            <person name="Dainat J."/>
            <person name="Nielsen K.F."/>
            <person name="Frisvad J.C."/>
            <person name="Workman M."/>
            <person name="Nielsen J."/>
        </authorList>
    </citation>
    <scope>NUCLEOTIDE SEQUENCE [LARGE SCALE GENOMIC DNA]</scope>
    <source>
        <strain evidence="11">IBT 29525</strain>
    </source>
</reference>
<keyword evidence="8" id="KW-0472">Membrane</keyword>
<evidence type="ECO:0000256" key="1">
    <source>
        <dbReference type="ARBA" id="ARBA00000448"/>
    </source>
</evidence>
<sequence length="136" mass="14409">MLEAAAGEILTLQWVGVGALFAFIVSRLSSQGFCDVERKDGGVTALVTSRRLEGAICAANPNIAIAVQSASAVIMPWVEQVHAIVLGWYQGQENGNSLAGVLLGECNFTGKTPITFPTQLSDHGPSKYKLHPEEVA</sequence>
<dbReference type="GO" id="GO:0008422">
    <property type="term" value="F:beta-glucosidase activity"/>
    <property type="evidence" value="ECO:0007669"/>
    <property type="project" value="UniProtKB-EC"/>
</dbReference>
<evidence type="ECO:0000256" key="2">
    <source>
        <dbReference type="ARBA" id="ARBA00005336"/>
    </source>
</evidence>
<dbReference type="Gene3D" id="3.40.50.1700">
    <property type="entry name" value="Glycoside hydrolase family 3 C-terminal domain"/>
    <property type="match status" value="1"/>
</dbReference>